<feature type="region of interest" description="Disordered" evidence="1">
    <location>
        <begin position="32"/>
        <end position="51"/>
    </location>
</feature>
<comment type="caution">
    <text evidence="3">The sequence shown here is derived from an EMBL/GenBank/DDBJ whole genome shotgun (WGS) entry which is preliminary data.</text>
</comment>
<evidence type="ECO:0000256" key="1">
    <source>
        <dbReference type="SAM" id="MobiDB-lite"/>
    </source>
</evidence>
<dbReference type="InterPro" id="IPR002477">
    <property type="entry name" value="Peptidoglycan-bd-like"/>
</dbReference>
<dbReference type="InterPro" id="IPR036366">
    <property type="entry name" value="PGBDSf"/>
</dbReference>
<sequence>MAKGRVQIKAFSEDTYVPIEGAEIIVKQEKKDSSRQVRQLVSTDSSGATEEIELEAPPIDNSMKPSEQLPYSFCDIDVKVKGYRDIIVKGCQIYPDSLAVQECRLAPIMPERQVTEKEIIVVAPNRLVGDYPAKIPEDPNKPLPEPTGGVVLAEPVVPEFIVVHAGGPNDPSAPNYTVKYNDYIKNVASSEIFATWPETTIRANVYCIISFTLNRIYTEWYRGKGKNFDITNSTAFDHAFSYGRNIYSNISRIVDNIFSTYMKRPGRKQPLLAQYCDGVQVQCPGWLTQWGSKYLGDKGEVPYGILTNFYGPNLELTTAKKVSGIPMSYPGYVLKLGSSGQPVRTVQRYLNRIADNYPAISKAIVDGIYGEQTKKSVTQFQKIFYLAPTGAVNYTTWYKISDVYVGVTGIAELRGEELKRTIIERGKEKIEKVKKTGTFVPPPPYPNMCVPIIKYPRD</sequence>
<dbReference type="SUPFAM" id="SSF47090">
    <property type="entry name" value="PGBD-like"/>
    <property type="match status" value="1"/>
</dbReference>
<organism evidence="3 4">
    <name type="scientific">Clostridium aestuarii</name>
    <dbReference type="NCBI Taxonomy" id="338193"/>
    <lineage>
        <taxon>Bacteria</taxon>
        <taxon>Bacillati</taxon>
        <taxon>Bacillota</taxon>
        <taxon>Clostridia</taxon>
        <taxon>Eubacteriales</taxon>
        <taxon>Clostridiaceae</taxon>
        <taxon>Clostridium</taxon>
    </lineage>
</organism>
<dbReference type="InterPro" id="IPR036365">
    <property type="entry name" value="PGBD-like_sf"/>
</dbReference>
<dbReference type="Gene3D" id="1.10.101.10">
    <property type="entry name" value="PGBD-like superfamily/PGBD"/>
    <property type="match status" value="1"/>
</dbReference>
<dbReference type="Pfam" id="PF01471">
    <property type="entry name" value="PG_binding_1"/>
    <property type="match status" value="1"/>
</dbReference>
<feature type="compositionally biased region" description="Polar residues" evidence="1">
    <location>
        <begin position="36"/>
        <end position="48"/>
    </location>
</feature>
<dbReference type="Proteomes" id="UP001078443">
    <property type="component" value="Unassembled WGS sequence"/>
</dbReference>
<evidence type="ECO:0000313" key="3">
    <source>
        <dbReference type="EMBL" id="MCY6484981.1"/>
    </source>
</evidence>
<dbReference type="RefSeq" id="WP_268041298.1">
    <property type="nucleotide sequence ID" value="NZ_JAPQER010000004.1"/>
</dbReference>
<gene>
    <name evidence="3" type="ORF">OW763_11565</name>
</gene>
<evidence type="ECO:0000259" key="2">
    <source>
        <dbReference type="Pfam" id="PF01471"/>
    </source>
</evidence>
<name>A0ABT4D163_9CLOT</name>
<accession>A0ABT4D163</accession>
<evidence type="ECO:0000313" key="4">
    <source>
        <dbReference type="Proteomes" id="UP001078443"/>
    </source>
</evidence>
<proteinExistence type="predicted"/>
<reference evidence="3" key="1">
    <citation type="submission" date="2022-12" db="EMBL/GenBank/DDBJ databases">
        <authorList>
            <person name="Wang J."/>
        </authorList>
    </citation>
    <scope>NUCLEOTIDE SEQUENCE</scope>
    <source>
        <strain evidence="3">HY-45-18</strain>
    </source>
</reference>
<feature type="domain" description="Peptidoglycan binding-like" evidence="2">
    <location>
        <begin position="339"/>
        <end position="399"/>
    </location>
</feature>
<dbReference type="EMBL" id="JAPQER010000004">
    <property type="protein sequence ID" value="MCY6484981.1"/>
    <property type="molecule type" value="Genomic_DNA"/>
</dbReference>
<keyword evidence="4" id="KW-1185">Reference proteome</keyword>
<protein>
    <submittedName>
        <fullName evidence="3">Peptidoglycan-binding protein</fullName>
    </submittedName>
</protein>